<dbReference type="SUPFAM" id="SSF56366">
    <property type="entry name" value="SMAD MH1 domain"/>
    <property type="match status" value="1"/>
</dbReference>
<dbReference type="WBParaSite" id="TCLT_0000412001-mRNA-1">
    <property type="protein sequence ID" value="TCLT_0000412001-mRNA-1"/>
    <property type="gene ID" value="TCLT_0000412001"/>
</dbReference>
<evidence type="ECO:0000313" key="13">
    <source>
        <dbReference type="EMBL" id="VDN01170.1"/>
    </source>
</evidence>
<dbReference type="FunFam" id="2.60.200.10:FF:000002">
    <property type="entry name" value="Mothers against decapentaplegic homolog"/>
    <property type="match status" value="1"/>
</dbReference>
<dbReference type="GO" id="GO:0008340">
    <property type="term" value="P:determination of adult lifespan"/>
    <property type="evidence" value="ECO:0007669"/>
    <property type="project" value="UniProtKB-ARBA"/>
</dbReference>
<dbReference type="GO" id="GO:0005737">
    <property type="term" value="C:cytoplasm"/>
    <property type="evidence" value="ECO:0007669"/>
    <property type="project" value="UniProtKB-SubCell"/>
</dbReference>
<evidence type="ECO:0000256" key="7">
    <source>
        <dbReference type="ARBA" id="ARBA00023163"/>
    </source>
</evidence>
<dbReference type="GO" id="GO:0070411">
    <property type="term" value="F:I-SMAD binding"/>
    <property type="evidence" value="ECO:0007669"/>
    <property type="project" value="TreeGrafter"/>
</dbReference>
<dbReference type="GO" id="GO:0030154">
    <property type="term" value="P:cell differentiation"/>
    <property type="evidence" value="ECO:0007669"/>
    <property type="project" value="TreeGrafter"/>
</dbReference>
<evidence type="ECO:0000313" key="14">
    <source>
        <dbReference type="Proteomes" id="UP000276776"/>
    </source>
</evidence>
<dbReference type="GO" id="GO:0060395">
    <property type="term" value="P:SMAD protein signal transduction"/>
    <property type="evidence" value="ECO:0007669"/>
    <property type="project" value="TreeGrafter"/>
</dbReference>
<dbReference type="InterPro" id="IPR003619">
    <property type="entry name" value="MAD_homology1_Dwarfin-type"/>
</dbReference>
<keyword evidence="6" id="KW-0238">DNA-binding</keyword>
<organism evidence="15">
    <name type="scientific">Thelazia callipaeda</name>
    <name type="common">Oriental eyeworm</name>
    <name type="synonym">Parasitic nematode</name>
    <dbReference type="NCBI Taxonomy" id="103827"/>
    <lineage>
        <taxon>Eukaryota</taxon>
        <taxon>Metazoa</taxon>
        <taxon>Ecdysozoa</taxon>
        <taxon>Nematoda</taxon>
        <taxon>Chromadorea</taxon>
        <taxon>Rhabditida</taxon>
        <taxon>Spirurina</taxon>
        <taxon>Spiruromorpha</taxon>
        <taxon>Thelazioidea</taxon>
        <taxon>Thelaziidae</taxon>
        <taxon>Thelazia</taxon>
    </lineage>
</organism>
<proteinExistence type="inferred from homology"/>
<feature type="coiled-coil region" evidence="10">
    <location>
        <begin position="203"/>
        <end position="237"/>
    </location>
</feature>
<dbReference type="GO" id="GO:0030509">
    <property type="term" value="P:BMP signaling pathway"/>
    <property type="evidence" value="ECO:0007669"/>
    <property type="project" value="TreeGrafter"/>
</dbReference>
<dbReference type="GO" id="GO:0040024">
    <property type="term" value="P:dauer larval development"/>
    <property type="evidence" value="ECO:0007669"/>
    <property type="project" value="UniProtKB-ARBA"/>
</dbReference>
<dbReference type="EMBL" id="UYYF01004276">
    <property type="protein sequence ID" value="VDN01170.1"/>
    <property type="molecule type" value="Genomic_DNA"/>
</dbReference>
<keyword evidence="10" id="KW-0175">Coiled coil</keyword>
<dbReference type="SMART" id="SM00524">
    <property type="entry name" value="DWB"/>
    <property type="match status" value="1"/>
</dbReference>
<feature type="domain" description="MH1" evidence="11">
    <location>
        <begin position="188"/>
        <end position="311"/>
    </location>
</feature>
<dbReference type="AlphaFoldDB" id="A0A0N5CV04"/>
<dbReference type="InterPro" id="IPR017855">
    <property type="entry name" value="SMAD-like_dom_sf"/>
</dbReference>
<evidence type="ECO:0000259" key="11">
    <source>
        <dbReference type="PROSITE" id="PS51075"/>
    </source>
</evidence>
<evidence type="ECO:0000313" key="15">
    <source>
        <dbReference type="WBParaSite" id="TCLT_0000412001-mRNA-1"/>
    </source>
</evidence>
<keyword evidence="4" id="KW-0862">Zinc</keyword>
<dbReference type="GO" id="GO:0050793">
    <property type="term" value="P:regulation of developmental process"/>
    <property type="evidence" value="ECO:0007669"/>
    <property type="project" value="UniProtKB-ARBA"/>
</dbReference>
<dbReference type="GO" id="GO:0051239">
    <property type="term" value="P:regulation of multicellular organismal process"/>
    <property type="evidence" value="ECO:0007669"/>
    <property type="project" value="UniProtKB-ARBA"/>
</dbReference>
<dbReference type="GO" id="GO:0000978">
    <property type="term" value="F:RNA polymerase II cis-regulatory region sequence-specific DNA binding"/>
    <property type="evidence" value="ECO:0007669"/>
    <property type="project" value="TreeGrafter"/>
</dbReference>
<evidence type="ECO:0000256" key="2">
    <source>
        <dbReference type="ARBA" id="ARBA00022490"/>
    </source>
</evidence>
<accession>A0A0N5CV04</accession>
<evidence type="ECO:0000256" key="3">
    <source>
        <dbReference type="ARBA" id="ARBA00022723"/>
    </source>
</evidence>
<keyword evidence="14" id="KW-1185">Reference proteome</keyword>
<dbReference type="PANTHER" id="PTHR13703">
    <property type="entry name" value="SMAD"/>
    <property type="match status" value="1"/>
</dbReference>
<dbReference type="PANTHER" id="PTHR13703:SF45">
    <property type="entry name" value="MOTHERS AGAINST DECAPENTAPLEGIC HOMOLOG"/>
    <property type="match status" value="1"/>
</dbReference>
<dbReference type="CDD" id="cd10492">
    <property type="entry name" value="MH1_SMAD_4"/>
    <property type="match status" value="1"/>
</dbReference>
<feature type="domain" description="MH2" evidence="12">
    <location>
        <begin position="430"/>
        <end position="648"/>
    </location>
</feature>
<keyword evidence="8 9" id="KW-0539">Nucleus</keyword>
<evidence type="ECO:0000256" key="8">
    <source>
        <dbReference type="ARBA" id="ARBA00023242"/>
    </source>
</evidence>
<keyword evidence="5 9" id="KW-0805">Transcription regulation</keyword>
<dbReference type="GO" id="GO:0009653">
    <property type="term" value="P:anatomical structure morphogenesis"/>
    <property type="evidence" value="ECO:0007669"/>
    <property type="project" value="TreeGrafter"/>
</dbReference>
<dbReference type="Pfam" id="PF03165">
    <property type="entry name" value="MH1"/>
    <property type="match status" value="1"/>
</dbReference>
<dbReference type="SUPFAM" id="SSF49879">
    <property type="entry name" value="SMAD/FHA domain"/>
    <property type="match status" value="1"/>
</dbReference>
<keyword evidence="2 9" id="KW-0963">Cytoplasm</keyword>
<dbReference type="FunFam" id="3.90.520.10:FF:000002">
    <property type="entry name" value="Mothers against decapentaplegic homolog"/>
    <property type="match status" value="1"/>
</dbReference>
<dbReference type="InterPro" id="IPR036578">
    <property type="entry name" value="SMAD_MH1_sf"/>
</dbReference>
<dbReference type="Gene3D" id="2.60.200.10">
    <property type="match status" value="1"/>
</dbReference>
<dbReference type="PROSITE" id="PS51076">
    <property type="entry name" value="MH2"/>
    <property type="match status" value="1"/>
</dbReference>
<comment type="similarity">
    <text evidence="1 9">Belongs to the dwarfin/SMAD family.</text>
</comment>
<dbReference type="InterPro" id="IPR001132">
    <property type="entry name" value="SMAD_dom_Dwarfin-type"/>
</dbReference>
<evidence type="ECO:0000256" key="1">
    <source>
        <dbReference type="ARBA" id="ARBA00005545"/>
    </source>
</evidence>
<dbReference type="OMA" id="CCIIAIS"/>
<dbReference type="InterPro" id="IPR013019">
    <property type="entry name" value="MAD_homology_MH1"/>
</dbReference>
<evidence type="ECO:0000256" key="5">
    <source>
        <dbReference type="ARBA" id="ARBA00023015"/>
    </source>
</evidence>
<sequence length="648" mass="71907">MMNTGSLLHQQPSGISIVGITATVNNAGCIPVPFFNGFSVATQNQLHNNQPQPELLPEIMRTQISENSVNIQLNMPPDQREQHHLQQQHHLFIDQHQISQHSGFPTMQHYHENILDTPRMTQMLPTDVPFSPNFYEYQPVPNMQNIHAPALGKSLIREVSQQPCDFGGNTMPSSSNHDSTSAADPCTQIAHVLQCYQQGGEDAEFVRKAIESLVKKLKDKRNELENLITAITSAGKQPTSCVTIQRSLDGRLQVAGRKGVPHVVYARIWRWPNVHKNELQKLPICAIAPDNQDVICINPYHYERIVSSPIGNIDMSTLRLDVLTSPASSSQNTLSNNLANTIATGQIGAQTLPIENSFCDVTSPEALNMLPNGTTDGANISEQNAWLNQNCVLSAANSSVSHLYQQQPEDNLDAVRLPNTPICFVVPDHWCSISYYELDTQIGETFRVRKDRSEVIIDGGVNPAGAKLGRFCLGALSNVHRSEASEKARLHIGKGVRISTQRDGSVYLECLSHKSVFVRSYYLDFENNIAYGSTVHKFCSGSPNKKIFDLRWAFAEMEHQSKSAHLAMVAQAAAVAGYAPPSNLTSFNDHLGTGVDELRHVCCIIAISFVKGWGVGYNRALIKETPCWVELQLHRPLQLLDQLLKNEY</sequence>
<dbReference type="GO" id="GO:0071144">
    <property type="term" value="C:heteromeric SMAD protein complex"/>
    <property type="evidence" value="ECO:0007669"/>
    <property type="project" value="TreeGrafter"/>
</dbReference>
<dbReference type="InterPro" id="IPR008984">
    <property type="entry name" value="SMAD_FHA_dom_sf"/>
</dbReference>
<dbReference type="STRING" id="103827.A0A0N5CV04"/>
<dbReference type="GO" id="GO:0000981">
    <property type="term" value="F:DNA-binding transcription factor activity, RNA polymerase II-specific"/>
    <property type="evidence" value="ECO:0007669"/>
    <property type="project" value="TreeGrafter"/>
</dbReference>
<dbReference type="Pfam" id="PF03166">
    <property type="entry name" value="MH2"/>
    <property type="match status" value="1"/>
</dbReference>
<comment type="subcellular location">
    <subcellularLocation>
        <location evidence="9">Cytoplasm</location>
    </subcellularLocation>
    <subcellularLocation>
        <location evidence="9">Nucleus</location>
    </subcellularLocation>
</comment>
<protein>
    <recommendedName>
        <fullName evidence="9">Mothers against decapentaplegic homolog</fullName>
        <shortName evidence="9">MAD homolog</shortName>
        <shortName evidence="9">Mothers against DPP homolog</shortName>
    </recommendedName>
    <alternativeName>
        <fullName evidence="9">SMAD family member</fullName>
    </alternativeName>
</protein>
<keyword evidence="7 9" id="KW-0804">Transcription</keyword>
<gene>
    <name evidence="13" type="ORF">TCLT_LOCUS4109</name>
</gene>
<evidence type="ECO:0000256" key="4">
    <source>
        <dbReference type="ARBA" id="ARBA00022833"/>
    </source>
</evidence>
<dbReference type="PROSITE" id="PS51075">
    <property type="entry name" value="MH1"/>
    <property type="match status" value="1"/>
</dbReference>
<dbReference type="Gene3D" id="3.90.520.10">
    <property type="entry name" value="SMAD MH1 domain"/>
    <property type="match status" value="1"/>
</dbReference>
<evidence type="ECO:0000259" key="12">
    <source>
        <dbReference type="PROSITE" id="PS51076"/>
    </source>
</evidence>
<evidence type="ECO:0000256" key="6">
    <source>
        <dbReference type="ARBA" id="ARBA00023125"/>
    </source>
</evidence>
<reference evidence="15" key="1">
    <citation type="submission" date="2017-02" db="UniProtKB">
        <authorList>
            <consortium name="WormBaseParasite"/>
        </authorList>
    </citation>
    <scope>IDENTIFICATION</scope>
</reference>
<dbReference type="SMART" id="SM00523">
    <property type="entry name" value="DWA"/>
    <property type="match status" value="1"/>
</dbReference>
<name>A0A0N5CV04_THECL</name>
<dbReference type="InterPro" id="IPR013790">
    <property type="entry name" value="Dwarfin"/>
</dbReference>
<evidence type="ECO:0000256" key="10">
    <source>
        <dbReference type="SAM" id="Coils"/>
    </source>
</evidence>
<dbReference type="Proteomes" id="UP000276776">
    <property type="component" value="Unassembled WGS sequence"/>
</dbReference>
<reference evidence="13 14" key="2">
    <citation type="submission" date="2018-11" db="EMBL/GenBank/DDBJ databases">
        <authorList>
            <consortium name="Pathogen Informatics"/>
        </authorList>
    </citation>
    <scope>NUCLEOTIDE SEQUENCE [LARGE SCALE GENOMIC DNA]</scope>
</reference>
<dbReference type="GO" id="GO:0046872">
    <property type="term" value="F:metal ion binding"/>
    <property type="evidence" value="ECO:0007669"/>
    <property type="project" value="UniProtKB-KW"/>
</dbReference>
<dbReference type="OrthoDB" id="5875866at2759"/>
<keyword evidence="3" id="KW-0479">Metal-binding</keyword>
<evidence type="ECO:0000256" key="9">
    <source>
        <dbReference type="RuleBase" id="RU361195"/>
    </source>
</evidence>